<dbReference type="Gene3D" id="3.40.50.2000">
    <property type="entry name" value="Glycogen Phosphorylase B"/>
    <property type="match status" value="1"/>
</dbReference>
<dbReference type="EMBL" id="OY731406">
    <property type="protein sequence ID" value="CAJ1972987.1"/>
    <property type="molecule type" value="Genomic_DNA"/>
</dbReference>
<organism evidence="1 2">
    <name type="scientific">Sphenostylis stenocarpa</name>
    <dbReference type="NCBI Taxonomy" id="92480"/>
    <lineage>
        <taxon>Eukaryota</taxon>
        <taxon>Viridiplantae</taxon>
        <taxon>Streptophyta</taxon>
        <taxon>Embryophyta</taxon>
        <taxon>Tracheophyta</taxon>
        <taxon>Spermatophyta</taxon>
        <taxon>Magnoliopsida</taxon>
        <taxon>eudicotyledons</taxon>
        <taxon>Gunneridae</taxon>
        <taxon>Pentapetalae</taxon>
        <taxon>rosids</taxon>
        <taxon>fabids</taxon>
        <taxon>Fabales</taxon>
        <taxon>Fabaceae</taxon>
        <taxon>Papilionoideae</taxon>
        <taxon>50 kb inversion clade</taxon>
        <taxon>NPAAA clade</taxon>
        <taxon>indigoferoid/millettioid clade</taxon>
        <taxon>Phaseoleae</taxon>
        <taxon>Sphenostylis</taxon>
    </lineage>
</organism>
<gene>
    <name evidence="1" type="ORF">AYBTSS11_LOCUS25044</name>
</gene>
<dbReference type="AlphaFoldDB" id="A0AA86SUI5"/>
<dbReference type="Gramene" id="rna-AYBTSS11_LOCUS25044">
    <property type="protein sequence ID" value="CAJ1972987.1"/>
    <property type="gene ID" value="gene-AYBTSS11_LOCUS25044"/>
</dbReference>
<dbReference type="SUPFAM" id="SSF53756">
    <property type="entry name" value="UDP-Glycosyltransferase/glycogen phosphorylase"/>
    <property type="match status" value="1"/>
</dbReference>
<evidence type="ECO:0000313" key="2">
    <source>
        <dbReference type="Proteomes" id="UP001189624"/>
    </source>
</evidence>
<dbReference type="Proteomes" id="UP001189624">
    <property type="component" value="Chromosome 9"/>
</dbReference>
<accession>A0AA86SUI5</accession>
<sequence length="123" mass="14098">MEEQQELEGVGHLIPMIEFAQRLSRHHNLQISFLVPTCAPPSEAQTTLLSFLPPVTLSDLPPNGKMESISCVAVHRSLPSLRHTLLSLLHPLLRNRRLRPRQTTQRSPLRLLPYQRHAFVFLQ</sequence>
<name>A0AA86SUI5_9FABA</name>
<reference evidence="1" key="1">
    <citation type="submission" date="2023-10" db="EMBL/GenBank/DDBJ databases">
        <authorList>
            <person name="Domelevo Entfellner J.-B."/>
        </authorList>
    </citation>
    <scope>NUCLEOTIDE SEQUENCE</scope>
</reference>
<protein>
    <submittedName>
        <fullName evidence="1">Uncharacterized protein</fullName>
    </submittedName>
</protein>
<evidence type="ECO:0000313" key="1">
    <source>
        <dbReference type="EMBL" id="CAJ1972987.1"/>
    </source>
</evidence>
<proteinExistence type="predicted"/>
<keyword evidence="2" id="KW-1185">Reference proteome</keyword>